<dbReference type="Gene3D" id="6.10.340.10">
    <property type="match status" value="1"/>
</dbReference>
<evidence type="ECO:0000256" key="9">
    <source>
        <dbReference type="SAM" id="Phobius"/>
    </source>
</evidence>
<keyword evidence="4 9" id="KW-1133">Transmembrane helix</keyword>
<evidence type="ECO:0000256" key="2">
    <source>
        <dbReference type="ARBA" id="ARBA00022475"/>
    </source>
</evidence>
<feature type="domain" description="HAMP" evidence="11">
    <location>
        <begin position="319"/>
        <end position="371"/>
    </location>
</feature>
<evidence type="ECO:0000256" key="7">
    <source>
        <dbReference type="ARBA" id="ARBA00029447"/>
    </source>
</evidence>
<name>A0A212LUQ5_9FIRM</name>
<accession>A0A212LUQ5</accession>
<evidence type="ECO:0000256" key="3">
    <source>
        <dbReference type="ARBA" id="ARBA00022692"/>
    </source>
</evidence>
<dbReference type="AlphaFoldDB" id="A0A212LUQ5"/>
<keyword evidence="6 8" id="KW-0807">Transducer</keyword>
<proteinExistence type="inferred from homology"/>
<dbReference type="Pfam" id="PF17203">
    <property type="entry name" value="sCache_3_2"/>
    <property type="match status" value="1"/>
</dbReference>
<comment type="subcellular location">
    <subcellularLocation>
        <location evidence="1">Cell membrane</location>
        <topology evidence="1">Multi-pass membrane protein</topology>
    </subcellularLocation>
</comment>
<dbReference type="Pfam" id="PF00672">
    <property type="entry name" value="HAMP"/>
    <property type="match status" value="1"/>
</dbReference>
<dbReference type="RefSeq" id="WP_288184318.1">
    <property type="nucleotide sequence ID" value="NZ_LT608335.1"/>
</dbReference>
<comment type="similarity">
    <text evidence="7">Belongs to the methyl-accepting chemotaxis (MCP) protein family.</text>
</comment>
<dbReference type="CDD" id="cd06225">
    <property type="entry name" value="HAMP"/>
    <property type="match status" value="1"/>
</dbReference>
<dbReference type="Pfam" id="PF17202">
    <property type="entry name" value="sCache_3_3"/>
    <property type="match status" value="1"/>
</dbReference>
<dbReference type="FunFam" id="1.10.287.950:FF:000001">
    <property type="entry name" value="Methyl-accepting chemotaxis sensory transducer"/>
    <property type="match status" value="1"/>
</dbReference>
<dbReference type="InterPro" id="IPR003660">
    <property type="entry name" value="HAMP_dom"/>
</dbReference>
<evidence type="ECO:0000259" key="11">
    <source>
        <dbReference type="PROSITE" id="PS50885"/>
    </source>
</evidence>
<dbReference type="GO" id="GO:0006935">
    <property type="term" value="P:chemotaxis"/>
    <property type="evidence" value="ECO:0007669"/>
    <property type="project" value="InterPro"/>
</dbReference>
<dbReference type="InterPro" id="IPR004089">
    <property type="entry name" value="MCPsignal_dom"/>
</dbReference>
<keyword evidence="2" id="KW-1003">Cell membrane</keyword>
<evidence type="ECO:0000256" key="5">
    <source>
        <dbReference type="ARBA" id="ARBA00023136"/>
    </source>
</evidence>
<dbReference type="GO" id="GO:0004888">
    <property type="term" value="F:transmembrane signaling receptor activity"/>
    <property type="evidence" value="ECO:0007669"/>
    <property type="project" value="InterPro"/>
</dbReference>
<evidence type="ECO:0000256" key="4">
    <source>
        <dbReference type="ARBA" id="ARBA00022989"/>
    </source>
</evidence>
<evidence type="ECO:0000256" key="8">
    <source>
        <dbReference type="PROSITE-ProRule" id="PRU00284"/>
    </source>
</evidence>
<dbReference type="InterPro" id="IPR033463">
    <property type="entry name" value="sCache_3"/>
</dbReference>
<evidence type="ECO:0000256" key="6">
    <source>
        <dbReference type="ARBA" id="ARBA00023224"/>
    </source>
</evidence>
<dbReference type="SUPFAM" id="SSF103190">
    <property type="entry name" value="Sensory domain-like"/>
    <property type="match status" value="2"/>
</dbReference>
<keyword evidence="3 9" id="KW-0812">Transmembrane</keyword>
<dbReference type="GO" id="GO:0005886">
    <property type="term" value="C:plasma membrane"/>
    <property type="evidence" value="ECO:0007669"/>
    <property type="project" value="UniProtKB-SubCell"/>
</dbReference>
<dbReference type="GO" id="GO:0007165">
    <property type="term" value="P:signal transduction"/>
    <property type="evidence" value="ECO:0007669"/>
    <property type="project" value="UniProtKB-KW"/>
</dbReference>
<sequence>MKMFSQTRNIVSLFSKAGKAGIKLKLILIAVLLTLFAVVATLVPALYLFTQYNNTIAAEQVQAGMKGLTITLKDYQKNALNFGAVMASHPGVIKGIKDKDALTILEQLGPLLSRANIDFATITDEAGTVIVRTHDQKRGDSVVNQDNIKNALKGVAYAAIESGTVVKFSARAGTPVKDETGRIVGVISAGYYISNDLVVDRIKEAFGTDVTLFLGDERVATTIMRDGQRMLGSKLDEAIAGKVLQDRQEYVGTVAVAGIPYITAYKPLMGPEDKPMGALFVGKNMETLNAARDKVVLFVGGISLLVLISVSIIAVVISNKMTSPIRNLVLATERIAGGNLTNFVEVVSKDEIGTLAQGFNQMIERLKTLIANVNSSAGTLTAASHTLKENGEQSAQAVNQVAATIDDMARGAEEQRAAVEETASVIEQLVIALQQVADNANDAAVRSSKTTDAAQQGSKAVADALNQMNAIEISVVNSAAELAKLGERSTEIGSIVDAISGIAGQTNLLALNAAIEAARAGEQGRGFAVVAEEVRKLAEQSQEAAKQIAALIGEIQRDTDKTVAAMNDSTREVKVGAGVVASAGQVFNDILVLVTEVAGQVNQIAAASQQMVNGSQQIVQSTNKINQVSNEAASQAQTVSASIEEQSAVLEELAVSSQTLAAMAQELQLAVSKFKI</sequence>
<dbReference type="SMART" id="SM00283">
    <property type="entry name" value="MA"/>
    <property type="match status" value="1"/>
</dbReference>
<dbReference type="Pfam" id="PF00015">
    <property type="entry name" value="MCPsignal"/>
    <property type="match status" value="1"/>
</dbReference>
<evidence type="ECO:0000313" key="12">
    <source>
        <dbReference type="EMBL" id="SCM81252.1"/>
    </source>
</evidence>
<dbReference type="PROSITE" id="PS50885">
    <property type="entry name" value="HAMP"/>
    <property type="match status" value="1"/>
</dbReference>
<organism evidence="12">
    <name type="scientific">uncultured Sporomusa sp</name>
    <dbReference type="NCBI Taxonomy" id="307249"/>
    <lineage>
        <taxon>Bacteria</taxon>
        <taxon>Bacillati</taxon>
        <taxon>Bacillota</taxon>
        <taxon>Negativicutes</taxon>
        <taxon>Selenomonadales</taxon>
        <taxon>Sporomusaceae</taxon>
        <taxon>Sporomusa</taxon>
        <taxon>environmental samples</taxon>
    </lineage>
</organism>
<gene>
    <name evidence="12" type="primary">tlpC</name>
    <name evidence="12" type="ORF">KL86SPO_31431</name>
</gene>
<reference evidence="12" key="1">
    <citation type="submission" date="2016-08" db="EMBL/GenBank/DDBJ databases">
        <authorList>
            <person name="Seilhamer J.J."/>
        </authorList>
    </citation>
    <scope>NUCLEOTIDE SEQUENCE</scope>
    <source>
        <strain evidence="12">86</strain>
    </source>
</reference>
<dbReference type="Gene3D" id="1.10.287.950">
    <property type="entry name" value="Methyl-accepting chemotaxis protein"/>
    <property type="match status" value="1"/>
</dbReference>
<protein>
    <submittedName>
        <fullName evidence="12">Methyl-accepting chemotaxis protein TlpC</fullName>
    </submittedName>
</protein>
<dbReference type="Gene3D" id="3.30.450.20">
    <property type="entry name" value="PAS domain"/>
    <property type="match status" value="1"/>
</dbReference>
<evidence type="ECO:0000256" key="1">
    <source>
        <dbReference type="ARBA" id="ARBA00004651"/>
    </source>
</evidence>
<evidence type="ECO:0000259" key="10">
    <source>
        <dbReference type="PROSITE" id="PS50111"/>
    </source>
</evidence>
<dbReference type="InterPro" id="IPR004090">
    <property type="entry name" value="Chemotax_Me-accpt_rcpt"/>
</dbReference>
<feature type="domain" description="Methyl-accepting transducer" evidence="10">
    <location>
        <begin position="390"/>
        <end position="626"/>
    </location>
</feature>
<dbReference type="InterPro" id="IPR029151">
    <property type="entry name" value="Sensor-like_sf"/>
</dbReference>
<dbReference type="PROSITE" id="PS50111">
    <property type="entry name" value="CHEMOTAXIS_TRANSDUC_2"/>
    <property type="match status" value="1"/>
</dbReference>
<dbReference type="PANTHER" id="PTHR32089:SF112">
    <property type="entry name" value="LYSOZYME-LIKE PROTEIN-RELATED"/>
    <property type="match status" value="1"/>
</dbReference>
<dbReference type="PRINTS" id="PR00260">
    <property type="entry name" value="CHEMTRNSDUCR"/>
</dbReference>
<keyword evidence="5 9" id="KW-0472">Membrane</keyword>
<dbReference type="EMBL" id="FMJE01000003">
    <property type="protein sequence ID" value="SCM81252.1"/>
    <property type="molecule type" value="Genomic_DNA"/>
</dbReference>
<feature type="transmembrane region" description="Helical" evidence="9">
    <location>
        <begin position="26"/>
        <end position="49"/>
    </location>
</feature>
<feature type="transmembrane region" description="Helical" evidence="9">
    <location>
        <begin position="295"/>
        <end position="317"/>
    </location>
</feature>
<dbReference type="SMART" id="SM00304">
    <property type="entry name" value="HAMP"/>
    <property type="match status" value="2"/>
</dbReference>
<dbReference type="CDD" id="cd11386">
    <property type="entry name" value="MCP_signal"/>
    <property type="match status" value="1"/>
</dbReference>
<dbReference type="PANTHER" id="PTHR32089">
    <property type="entry name" value="METHYL-ACCEPTING CHEMOTAXIS PROTEIN MCPB"/>
    <property type="match status" value="1"/>
</dbReference>
<dbReference type="SUPFAM" id="SSF58104">
    <property type="entry name" value="Methyl-accepting chemotaxis protein (MCP) signaling domain"/>
    <property type="match status" value="1"/>
</dbReference>